<protein>
    <submittedName>
        <fullName evidence="3">DUF4229 domain-containing protein</fullName>
    </submittedName>
</protein>
<evidence type="ECO:0000313" key="4">
    <source>
        <dbReference type="Proteomes" id="UP001595859"/>
    </source>
</evidence>
<evidence type="ECO:0000256" key="1">
    <source>
        <dbReference type="SAM" id="MobiDB-lite"/>
    </source>
</evidence>
<proteinExistence type="predicted"/>
<feature type="transmembrane region" description="Helical" evidence="2">
    <location>
        <begin position="36"/>
        <end position="54"/>
    </location>
</feature>
<feature type="region of interest" description="Disordered" evidence="1">
    <location>
        <begin position="68"/>
        <end position="94"/>
    </location>
</feature>
<accession>A0ABV9RUT5</accession>
<reference evidence="4" key="1">
    <citation type="journal article" date="2019" name="Int. J. Syst. Evol. Microbiol.">
        <title>The Global Catalogue of Microorganisms (GCM) 10K type strain sequencing project: providing services to taxonomists for standard genome sequencing and annotation.</title>
        <authorList>
            <consortium name="The Broad Institute Genomics Platform"/>
            <consortium name="The Broad Institute Genome Sequencing Center for Infectious Disease"/>
            <person name="Wu L."/>
            <person name="Ma J."/>
        </authorList>
    </citation>
    <scope>NUCLEOTIDE SEQUENCE [LARGE SCALE GENOMIC DNA]</scope>
    <source>
        <strain evidence="4">ZS-22-S1</strain>
    </source>
</reference>
<sequence length="94" mass="10162">MAEHNLGRDLTLYTLGRIALIAAVTVLLVVFGVPLLVAVAVAVVVGFPLGLLVFRGLNERVTAALAERGKDRTNTRERLRAELRGEQPDRDADA</sequence>
<dbReference type="Proteomes" id="UP001595859">
    <property type="component" value="Unassembled WGS sequence"/>
</dbReference>
<evidence type="ECO:0000313" key="3">
    <source>
        <dbReference type="EMBL" id="MFC4853103.1"/>
    </source>
</evidence>
<name>A0ABV9RUT5_9PSEU</name>
<dbReference type="Pfam" id="PF14012">
    <property type="entry name" value="DUF4229"/>
    <property type="match status" value="1"/>
</dbReference>
<dbReference type="InterPro" id="IPR025323">
    <property type="entry name" value="DUF4229"/>
</dbReference>
<keyword evidence="2" id="KW-0812">Transmembrane</keyword>
<dbReference type="EMBL" id="JBHSIS010000003">
    <property type="protein sequence ID" value="MFC4853103.1"/>
    <property type="molecule type" value="Genomic_DNA"/>
</dbReference>
<dbReference type="RefSeq" id="WP_378055082.1">
    <property type="nucleotide sequence ID" value="NZ_JBHSIS010000003.1"/>
</dbReference>
<keyword evidence="4" id="KW-1185">Reference proteome</keyword>
<feature type="transmembrane region" description="Helical" evidence="2">
    <location>
        <begin position="12"/>
        <end position="30"/>
    </location>
</feature>
<keyword evidence="2" id="KW-0472">Membrane</keyword>
<keyword evidence="2" id="KW-1133">Transmembrane helix</keyword>
<organism evidence="3 4">
    <name type="scientific">Actinophytocola glycyrrhizae</name>
    <dbReference type="NCBI Taxonomy" id="2044873"/>
    <lineage>
        <taxon>Bacteria</taxon>
        <taxon>Bacillati</taxon>
        <taxon>Actinomycetota</taxon>
        <taxon>Actinomycetes</taxon>
        <taxon>Pseudonocardiales</taxon>
        <taxon>Pseudonocardiaceae</taxon>
    </lineage>
</organism>
<evidence type="ECO:0000256" key="2">
    <source>
        <dbReference type="SAM" id="Phobius"/>
    </source>
</evidence>
<comment type="caution">
    <text evidence="3">The sequence shown here is derived from an EMBL/GenBank/DDBJ whole genome shotgun (WGS) entry which is preliminary data.</text>
</comment>
<gene>
    <name evidence="3" type="ORF">ACFPCV_06285</name>
</gene>